<dbReference type="RefSeq" id="XP_044655690.1">
    <property type="nucleotide sequence ID" value="XM_044799755.1"/>
</dbReference>
<dbReference type="SUPFAM" id="SSF55331">
    <property type="entry name" value="Tautomerase/MIF"/>
    <property type="match status" value="1"/>
</dbReference>
<gene>
    <name evidence="2" type="ORF">CKM354_000451700</name>
</gene>
<proteinExistence type="predicted"/>
<accession>A0A9P3CML2</accession>
<comment type="caution">
    <text evidence="2">The sequence shown here is derived from an EMBL/GenBank/DDBJ whole genome shotgun (WGS) entry which is preliminary data.</text>
</comment>
<dbReference type="Pfam" id="PF14832">
    <property type="entry name" value="Tautomerase_3"/>
    <property type="match status" value="1"/>
</dbReference>
<dbReference type="GeneID" id="68290092"/>
<dbReference type="AlphaFoldDB" id="A0A9P3CML2"/>
<feature type="domain" description="Tautomerase cis-CaaD-like" evidence="1">
    <location>
        <begin position="1"/>
        <end position="92"/>
    </location>
</feature>
<dbReference type="Gene3D" id="3.30.429.10">
    <property type="entry name" value="Macrophage Migration Inhibitory Factor"/>
    <property type="match status" value="1"/>
</dbReference>
<organism evidence="2 3">
    <name type="scientific">Cercospora kikuchii</name>
    <dbReference type="NCBI Taxonomy" id="84275"/>
    <lineage>
        <taxon>Eukaryota</taxon>
        <taxon>Fungi</taxon>
        <taxon>Dikarya</taxon>
        <taxon>Ascomycota</taxon>
        <taxon>Pezizomycotina</taxon>
        <taxon>Dothideomycetes</taxon>
        <taxon>Dothideomycetidae</taxon>
        <taxon>Mycosphaerellales</taxon>
        <taxon>Mycosphaerellaceae</taxon>
        <taxon>Cercospora</taxon>
    </lineage>
</organism>
<dbReference type="EMBL" id="BOLY01000003">
    <property type="protein sequence ID" value="GIZ41203.1"/>
    <property type="molecule type" value="Genomic_DNA"/>
</dbReference>
<dbReference type="InterPro" id="IPR014347">
    <property type="entry name" value="Tautomerase/MIF_sf"/>
</dbReference>
<evidence type="ECO:0000313" key="3">
    <source>
        <dbReference type="Proteomes" id="UP000825890"/>
    </source>
</evidence>
<name>A0A9P3CML2_9PEZI</name>
<reference evidence="2 3" key="1">
    <citation type="submission" date="2021-01" db="EMBL/GenBank/DDBJ databases">
        <title>Cercospora kikuchii MAFF 305040 whole genome shotgun sequence.</title>
        <authorList>
            <person name="Kashiwa T."/>
            <person name="Suzuki T."/>
        </authorList>
    </citation>
    <scope>NUCLEOTIDE SEQUENCE [LARGE SCALE GENOMIC DNA]</scope>
    <source>
        <strain evidence="2 3">MAFF 305040</strain>
    </source>
</reference>
<keyword evidence="3" id="KW-1185">Reference proteome</keyword>
<protein>
    <recommendedName>
        <fullName evidence="1">Tautomerase cis-CaaD-like domain-containing protein</fullName>
    </recommendedName>
</protein>
<evidence type="ECO:0000259" key="1">
    <source>
        <dbReference type="Pfam" id="PF14832"/>
    </source>
</evidence>
<dbReference type="InterPro" id="IPR028116">
    <property type="entry name" value="Cis-CaaD-like"/>
</dbReference>
<sequence length="168" mass="18647">MPLYEIRHTSELSPKQQETLAQGITKIHSTKFTTPKLFVNVLFTPFADRVYFAGGLPKRGNHIIANVRVGPSRTKQDWDDLSNDVVALWEEVVGKDGGKELHSLFLLGGMVGGYEAGFLIPGAGEDTQWMETHWSAFEEKAKNGNQDFVNLIAEVKERGLLPGKINGH</sequence>
<evidence type="ECO:0000313" key="2">
    <source>
        <dbReference type="EMBL" id="GIZ41203.1"/>
    </source>
</evidence>
<dbReference type="OrthoDB" id="9981319at2759"/>
<dbReference type="Proteomes" id="UP000825890">
    <property type="component" value="Unassembled WGS sequence"/>
</dbReference>